<organism evidence="1 2">
    <name type="scientific">Canavalia gladiata</name>
    <name type="common">Sword bean</name>
    <name type="synonym">Dolichos gladiatus</name>
    <dbReference type="NCBI Taxonomy" id="3824"/>
    <lineage>
        <taxon>Eukaryota</taxon>
        <taxon>Viridiplantae</taxon>
        <taxon>Streptophyta</taxon>
        <taxon>Embryophyta</taxon>
        <taxon>Tracheophyta</taxon>
        <taxon>Spermatophyta</taxon>
        <taxon>Magnoliopsida</taxon>
        <taxon>eudicotyledons</taxon>
        <taxon>Gunneridae</taxon>
        <taxon>Pentapetalae</taxon>
        <taxon>rosids</taxon>
        <taxon>fabids</taxon>
        <taxon>Fabales</taxon>
        <taxon>Fabaceae</taxon>
        <taxon>Papilionoideae</taxon>
        <taxon>50 kb inversion clade</taxon>
        <taxon>NPAAA clade</taxon>
        <taxon>indigoferoid/millettioid clade</taxon>
        <taxon>Phaseoleae</taxon>
        <taxon>Canavalia</taxon>
    </lineage>
</organism>
<evidence type="ECO:0000313" key="1">
    <source>
        <dbReference type="EMBL" id="KAK7338986.1"/>
    </source>
</evidence>
<reference evidence="1 2" key="1">
    <citation type="submission" date="2024-01" db="EMBL/GenBank/DDBJ databases">
        <title>The genomes of 5 underutilized Papilionoideae crops provide insights into root nodulation and disease resistanc.</title>
        <authorList>
            <person name="Jiang F."/>
        </authorList>
    </citation>
    <scope>NUCLEOTIDE SEQUENCE [LARGE SCALE GENOMIC DNA]</scope>
    <source>
        <strain evidence="1">LVBAO_FW01</strain>
        <tissue evidence="1">Leaves</tissue>
    </source>
</reference>
<protein>
    <submittedName>
        <fullName evidence="1">Uncharacterized protein</fullName>
    </submittedName>
</protein>
<keyword evidence="2" id="KW-1185">Reference proteome</keyword>
<evidence type="ECO:0000313" key="2">
    <source>
        <dbReference type="Proteomes" id="UP001367508"/>
    </source>
</evidence>
<dbReference type="AlphaFoldDB" id="A0AAN9LN43"/>
<dbReference type="Proteomes" id="UP001367508">
    <property type="component" value="Unassembled WGS sequence"/>
</dbReference>
<proteinExistence type="predicted"/>
<dbReference type="EMBL" id="JAYMYQ010000004">
    <property type="protein sequence ID" value="KAK7338986.1"/>
    <property type="molecule type" value="Genomic_DNA"/>
</dbReference>
<accession>A0AAN9LN43</accession>
<comment type="caution">
    <text evidence="1">The sequence shown here is derived from an EMBL/GenBank/DDBJ whole genome shotgun (WGS) entry which is preliminary data.</text>
</comment>
<gene>
    <name evidence="1" type="ORF">VNO77_19622</name>
</gene>
<sequence>MDPPNGKKRRQEALQNYSHYLEVHMEVGMASINESNKVQVQDRRDEHTEDAIDEEDTNMSLLKLKTMDQQLGPTHPTICHMMNAANDFNAHVEVLTKIHSDHNILLLRCETVFI</sequence>
<name>A0AAN9LN43_CANGL</name>